<gene>
    <name evidence="1" type="ordered locus">Aflv_1631</name>
</gene>
<dbReference type="Proteomes" id="UP000000742">
    <property type="component" value="Chromosome"/>
</dbReference>
<evidence type="ECO:0000313" key="2">
    <source>
        <dbReference type="Proteomes" id="UP000000742"/>
    </source>
</evidence>
<name>B7GJY3_ANOFW</name>
<protein>
    <submittedName>
        <fullName evidence="1">Uncharacterized protein</fullName>
    </submittedName>
</protein>
<dbReference type="KEGG" id="afl:Aflv_1631"/>
<accession>B7GJY3</accession>
<organism evidence="1 2">
    <name type="scientific">Anoxybacillus flavithermus (strain DSM 21510 / WK1)</name>
    <dbReference type="NCBI Taxonomy" id="491915"/>
    <lineage>
        <taxon>Bacteria</taxon>
        <taxon>Bacillati</taxon>
        <taxon>Bacillota</taxon>
        <taxon>Bacilli</taxon>
        <taxon>Bacillales</taxon>
        <taxon>Anoxybacillaceae</taxon>
        <taxon>Anoxybacillus</taxon>
    </lineage>
</organism>
<evidence type="ECO:0000313" key="1">
    <source>
        <dbReference type="EMBL" id="ACJ33996.1"/>
    </source>
</evidence>
<reference evidence="1 2" key="1">
    <citation type="journal article" date="2008" name="Genome Biol.">
        <title>Encapsulated in silica: genome, proteome and physiology of the thermophilic bacterium Anoxybacillus flavithermus WK1.</title>
        <authorList>
            <person name="Saw J.H."/>
            <person name="Mountain B.W."/>
            <person name="Feng L."/>
            <person name="Omelchenko M.V."/>
            <person name="Hou S."/>
            <person name="Saito J.A."/>
            <person name="Stott M.B."/>
            <person name="Li D."/>
            <person name="Zhao G."/>
            <person name="Wu J."/>
            <person name="Galperin M.Y."/>
            <person name="Koonin E.V."/>
            <person name="Makarova K.S."/>
            <person name="Wolf Y.I."/>
            <person name="Rigden D.J."/>
            <person name="Dunfield P.F."/>
            <person name="Wang L."/>
            <person name="Alam M."/>
        </authorList>
    </citation>
    <scope>NUCLEOTIDE SEQUENCE [LARGE SCALE GENOMIC DNA]</scope>
    <source>
        <strain evidence="2">DSM 21510 / WK1</strain>
    </source>
</reference>
<dbReference type="EMBL" id="CP000922">
    <property type="protein sequence ID" value="ACJ33996.1"/>
    <property type="molecule type" value="Genomic_DNA"/>
</dbReference>
<dbReference type="HOGENOM" id="CLU_2748960_0_0_9"/>
<proteinExistence type="predicted"/>
<dbReference type="AlphaFoldDB" id="B7GJY3"/>
<sequence length="70" mass="8081">MLLKKRRNQLLKQPIMVNGHICTSLSVLLCIFDSKNNIPASKMEEQREKRSLSASINLGMLRAWHRIMTS</sequence>